<keyword evidence="2" id="KW-1185">Reference proteome</keyword>
<dbReference type="Proteomes" id="UP001186944">
    <property type="component" value="Unassembled WGS sequence"/>
</dbReference>
<evidence type="ECO:0000313" key="1">
    <source>
        <dbReference type="EMBL" id="KAK3101409.1"/>
    </source>
</evidence>
<organism evidence="1 2">
    <name type="scientific">Pinctada imbricata</name>
    <name type="common">Atlantic pearl-oyster</name>
    <name type="synonym">Pinctada martensii</name>
    <dbReference type="NCBI Taxonomy" id="66713"/>
    <lineage>
        <taxon>Eukaryota</taxon>
        <taxon>Metazoa</taxon>
        <taxon>Spiralia</taxon>
        <taxon>Lophotrochozoa</taxon>
        <taxon>Mollusca</taxon>
        <taxon>Bivalvia</taxon>
        <taxon>Autobranchia</taxon>
        <taxon>Pteriomorphia</taxon>
        <taxon>Pterioida</taxon>
        <taxon>Pterioidea</taxon>
        <taxon>Pteriidae</taxon>
        <taxon>Pinctada</taxon>
    </lineage>
</organism>
<name>A0AA88YM18_PINIB</name>
<feature type="non-terminal residue" evidence="1">
    <location>
        <position position="1"/>
    </location>
</feature>
<accession>A0AA88YM18</accession>
<gene>
    <name evidence="1" type="ORF">FSP39_003346</name>
</gene>
<dbReference type="EMBL" id="VSWD01000005">
    <property type="protein sequence ID" value="KAK3101409.1"/>
    <property type="molecule type" value="Genomic_DNA"/>
</dbReference>
<protein>
    <submittedName>
        <fullName evidence="1">Uncharacterized protein</fullName>
    </submittedName>
</protein>
<dbReference type="InterPro" id="IPR027443">
    <property type="entry name" value="IPNS-like_sf"/>
</dbReference>
<dbReference type="AlphaFoldDB" id="A0AA88YM18"/>
<dbReference type="SUPFAM" id="SSF51197">
    <property type="entry name" value="Clavaminate synthase-like"/>
    <property type="match status" value="1"/>
</dbReference>
<comment type="caution">
    <text evidence="1">The sequence shown here is derived from an EMBL/GenBank/DDBJ whole genome shotgun (WGS) entry which is preliminary data.</text>
</comment>
<reference evidence="1" key="1">
    <citation type="submission" date="2019-08" db="EMBL/GenBank/DDBJ databases">
        <title>The improved chromosome-level genome for the pearl oyster Pinctada fucata martensii using PacBio sequencing and Hi-C.</title>
        <authorList>
            <person name="Zheng Z."/>
        </authorList>
    </citation>
    <scope>NUCLEOTIDE SEQUENCE</scope>
    <source>
        <strain evidence="1">ZZ-2019</strain>
        <tissue evidence="1">Adductor muscle</tissue>
    </source>
</reference>
<sequence>KYMCSVYISQVKPRSSDDYIPATPIPDTIVINLGESMQRWTADKLVAGKEEDYANYNVSVYVIYFQKHRVQVPAEEVKSTKGRQSIAFFVHADDHVMLECIDKSNKYEPISSIDFISKKFSQIY</sequence>
<proteinExistence type="predicted"/>
<dbReference type="Gene3D" id="2.60.120.330">
    <property type="entry name" value="B-lactam Antibiotic, Isopenicillin N Synthase, Chain"/>
    <property type="match status" value="1"/>
</dbReference>
<evidence type="ECO:0000313" key="2">
    <source>
        <dbReference type="Proteomes" id="UP001186944"/>
    </source>
</evidence>